<feature type="transmembrane region" description="Helical" evidence="1">
    <location>
        <begin position="48"/>
        <end position="65"/>
    </location>
</feature>
<proteinExistence type="predicted"/>
<feature type="transmembrane region" description="Helical" evidence="1">
    <location>
        <begin position="77"/>
        <end position="98"/>
    </location>
</feature>
<dbReference type="Proteomes" id="UP001302120">
    <property type="component" value="Unassembled WGS sequence"/>
</dbReference>
<comment type="caution">
    <text evidence="2">The sequence shown here is derived from an EMBL/GenBank/DDBJ whole genome shotgun (WGS) entry which is preliminary data.</text>
</comment>
<evidence type="ECO:0008006" key="4">
    <source>
        <dbReference type="Google" id="ProtNLM"/>
    </source>
</evidence>
<sequence>MPIELQELRKQLIYEETALFDIVKTDLDDIEALSQLAKIRQKKFSKQAFYYFIATVLLGFIRFSIFNGAVASIFQKAIILLLNMGLLGLTIACIYMLFMMFKFRRLNLVNYRYDLSQSLMRMLARDIDETNSIYLKLSFQKSEKNEYKTDTLDHPYKSGWKIDIYKNKWLDIKGRFLDKTRFVLTINELTKKQYGWKRSRSGKKKYKSKIKLRGLDINLILSYPQHKYGSVKILQNDVINAIKLPNCSVVRGIKITNKTMNLNVRISPEVSENESDIYITIVAMFLSLYQVLNLAKILYKEKS</sequence>
<evidence type="ECO:0000313" key="2">
    <source>
        <dbReference type="EMBL" id="MEA5582953.1"/>
    </source>
</evidence>
<evidence type="ECO:0000256" key="1">
    <source>
        <dbReference type="SAM" id="Phobius"/>
    </source>
</evidence>
<protein>
    <recommendedName>
        <fullName evidence="4">DUF3137 domain-containing protein</fullName>
    </recommendedName>
</protein>
<evidence type="ECO:0000313" key="3">
    <source>
        <dbReference type="Proteomes" id="UP001302120"/>
    </source>
</evidence>
<keyword evidence="1" id="KW-0812">Transmembrane</keyword>
<keyword evidence="3" id="KW-1185">Reference proteome</keyword>
<organism evidence="2 3">
    <name type="scientific">Nodularia harveyana UHCC-0300</name>
    <dbReference type="NCBI Taxonomy" id="2974287"/>
    <lineage>
        <taxon>Bacteria</taxon>
        <taxon>Bacillati</taxon>
        <taxon>Cyanobacteriota</taxon>
        <taxon>Cyanophyceae</taxon>
        <taxon>Nostocales</taxon>
        <taxon>Nodulariaceae</taxon>
        <taxon>Nodularia</taxon>
    </lineage>
</organism>
<name>A0ABU5UHB5_9CYAN</name>
<gene>
    <name evidence="2" type="ORF">VB620_16585</name>
</gene>
<keyword evidence="1" id="KW-0472">Membrane</keyword>
<reference evidence="2 3" key="1">
    <citation type="submission" date="2023-12" db="EMBL/GenBank/DDBJ databases">
        <title>Baltic Sea Cyanobacteria.</title>
        <authorList>
            <person name="Delbaje E."/>
            <person name="Fewer D.P."/>
            <person name="Shishido T.K."/>
        </authorList>
    </citation>
    <scope>NUCLEOTIDE SEQUENCE [LARGE SCALE GENOMIC DNA]</scope>
    <source>
        <strain evidence="2 3">UHCC-0300</strain>
    </source>
</reference>
<dbReference type="EMBL" id="JAYGHG010000031">
    <property type="protein sequence ID" value="MEA5582953.1"/>
    <property type="molecule type" value="Genomic_DNA"/>
</dbReference>
<dbReference type="RefSeq" id="WP_323197263.1">
    <property type="nucleotide sequence ID" value="NZ_JAYGHG010000031.1"/>
</dbReference>
<accession>A0ABU5UHB5</accession>
<keyword evidence="1" id="KW-1133">Transmembrane helix</keyword>